<feature type="transmembrane region" description="Helical" evidence="2">
    <location>
        <begin position="214"/>
        <end position="234"/>
    </location>
</feature>
<dbReference type="PANTHER" id="PTHR22911">
    <property type="entry name" value="ACYL-MALONYL CONDENSING ENZYME-RELATED"/>
    <property type="match status" value="1"/>
</dbReference>
<feature type="transmembrane region" description="Helical" evidence="2">
    <location>
        <begin position="125"/>
        <end position="142"/>
    </location>
</feature>
<feature type="transmembrane region" description="Helical" evidence="2">
    <location>
        <begin position="37"/>
        <end position="59"/>
    </location>
</feature>
<evidence type="ECO:0000259" key="3">
    <source>
        <dbReference type="Pfam" id="PF00892"/>
    </source>
</evidence>
<evidence type="ECO:0000313" key="4">
    <source>
        <dbReference type="EMBL" id="SDW72244.1"/>
    </source>
</evidence>
<dbReference type="EMBL" id="FNOP01000005">
    <property type="protein sequence ID" value="SDW72244.1"/>
    <property type="molecule type" value="Genomic_DNA"/>
</dbReference>
<dbReference type="Pfam" id="PF00892">
    <property type="entry name" value="EamA"/>
    <property type="match status" value="2"/>
</dbReference>
<keyword evidence="2" id="KW-1133">Transmembrane helix</keyword>
<dbReference type="InterPro" id="IPR037185">
    <property type="entry name" value="EmrE-like"/>
</dbReference>
<evidence type="ECO:0000256" key="1">
    <source>
        <dbReference type="ARBA" id="ARBA00007362"/>
    </source>
</evidence>
<feature type="transmembrane region" description="Helical" evidence="2">
    <location>
        <begin position="95"/>
        <end position="116"/>
    </location>
</feature>
<evidence type="ECO:0000313" key="5">
    <source>
        <dbReference type="Proteomes" id="UP000182379"/>
    </source>
</evidence>
<feature type="domain" description="EamA" evidence="3">
    <location>
        <begin position="12"/>
        <end position="139"/>
    </location>
</feature>
<keyword evidence="2" id="KW-0472">Membrane</keyword>
<dbReference type="SUPFAM" id="SSF103481">
    <property type="entry name" value="Multidrug resistance efflux transporter EmrE"/>
    <property type="match status" value="2"/>
</dbReference>
<accession>A0A1H2VWB4</accession>
<reference evidence="4 5" key="1">
    <citation type="submission" date="2016-10" db="EMBL/GenBank/DDBJ databases">
        <authorList>
            <person name="Varghese N."/>
            <person name="Submissions S."/>
        </authorList>
    </citation>
    <scope>NUCLEOTIDE SEQUENCE [LARGE SCALE GENOMIC DNA]</scope>
    <source>
        <strain evidence="4 5">WCC6</strain>
    </source>
</reference>
<keyword evidence="2" id="KW-0812">Transmembrane</keyword>
<comment type="similarity">
    <text evidence="1">Belongs to the EamA transporter family.</text>
</comment>
<sequence>MNLSFLSPRGRMLLSLAIFGTIGLVRRFIPLGSVPLAFLRAALGCLTLLVLMQTGHIPFHWDKLKERAPKLLLSGLLLGLDWVFFFEAFNHTTVAIATLCYYMAPVFMLAAAPLVFHETIRRRKLVCAAITIGGMLLVSGVLGSDGNIGDITGVLCALAGAFFYAAIIVLSKTIQGLDPYEQTAVQLGTAAFFLLVYCLFTGQMDFQAMTGTGWGLTLLLGVVHTGLAYGIYFGSLTQVPAQTTAILSYVDPVVAVCISVFVLQEPITELQLAGICLVLGGMISGERK</sequence>
<name>A0A1H2VWB4_ACIFE</name>
<dbReference type="InterPro" id="IPR000620">
    <property type="entry name" value="EamA_dom"/>
</dbReference>
<comment type="caution">
    <text evidence="4">The sequence shown here is derived from an EMBL/GenBank/DDBJ whole genome shotgun (WGS) entry which is preliminary data.</text>
</comment>
<proteinExistence type="inferred from homology"/>
<dbReference type="Proteomes" id="UP000182379">
    <property type="component" value="Unassembled WGS sequence"/>
</dbReference>
<dbReference type="PANTHER" id="PTHR22911:SF102">
    <property type="entry name" value="MEMBRANE PROTEIN"/>
    <property type="match status" value="1"/>
</dbReference>
<organism evidence="4 5">
    <name type="scientific">Acidaminococcus fermentans</name>
    <dbReference type="NCBI Taxonomy" id="905"/>
    <lineage>
        <taxon>Bacteria</taxon>
        <taxon>Bacillati</taxon>
        <taxon>Bacillota</taxon>
        <taxon>Negativicutes</taxon>
        <taxon>Acidaminococcales</taxon>
        <taxon>Acidaminococcaceae</taxon>
        <taxon>Acidaminococcus</taxon>
    </lineage>
</organism>
<feature type="transmembrane region" description="Helical" evidence="2">
    <location>
        <begin position="183"/>
        <end position="202"/>
    </location>
</feature>
<feature type="transmembrane region" description="Helical" evidence="2">
    <location>
        <begin position="148"/>
        <end position="171"/>
    </location>
</feature>
<evidence type="ECO:0000256" key="2">
    <source>
        <dbReference type="SAM" id="Phobius"/>
    </source>
</evidence>
<gene>
    <name evidence="4" type="ORF">SAMN05216495_1059</name>
</gene>
<dbReference type="AlphaFoldDB" id="A0A1H2VWB4"/>
<protein>
    <submittedName>
        <fullName evidence="4">RarD protein</fullName>
    </submittedName>
</protein>
<feature type="domain" description="EamA" evidence="3">
    <location>
        <begin position="152"/>
        <end position="283"/>
    </location>
</feature>
<dbReference type="RefSeq" id="WP_074705264.1">
    <property type="nucleotide sequence ID" value="NZ_CAMEFB010000021.1"/>
</dbReference>
<dbReference type="GO" id="GO:0016020">
    <property type="term" value="C:membrane"/>
    <property type="evidence" value="ECO:0007669"/>
    <property type="project" value="InterPro"/>
</dbReference>